<name>A0A0R3MSQ5_9BRAD</name>
<organism evidence="1 2">
    <name type="scientific">Bradyrhizobium lablabi</name>
    <dbReference type="NCBI Taxonomy" id="722472"/>
    <lineage>
        <taxon>Bacteria</taxon>
        <taxon>Pseudomonadati</taxon>
        <taxon>Pseudomonadota</taxon>
        <taxon>Alphaproteobacteria</taxon>
        <taxon>Hyphomicrobiales</taxon>
        <taxon>Nitrobacteraceae</taxon>
        <taxon>Bradyrhizobium</taxon>
    </lineage>
</organism>
<proteinExistence type="predicted"/>
<sequence>MKRNEKNQTPHGVFVVEGEGDNAYWSKIGAAWPHQDGKGFNIQLSSLPLDGRLVIREPKAAKGGAEAGR</sequence>
<dbReference type="EMBL" id="LLYB01000083">
    <property type="protein sequence ID" value="KRR20997.1"/>
    <property type="molecule type" value="Genomic_DNA"/>
</dbReference>
<dbReference type="Proteomes" id="UP000051660">
    <property type="component" value="Unassembled WGS sequence"/>
</dbReference>
<dbReference type="RefSeq" id="WP_057860185.1">
    <property type="nucleotide sequence ID" value="NZ_LLYB01000083.1"/>
</dbReference>
<evidence type="ECO:0000313" key="1">
    <source>
        <dbReference type="EMBL" id="KRR20997.1"/>
    </source>
</evidence>
<dbReference type="OrthoDB" id="7652274at2"/>
<reference evidence="1 2" key="1">
    <citation type="submission" date="2014-03" db="EMBL/GenBank/DDBJ databases">
        <title>Bradyrhizobium valentinum sp. nov., isolated from effective nodules of Lupinus mariae-josephae, a lupine endemic of basic-lime soils in Eastern Spain.</title>
        <authorList>
            <person name="Duran D."/>
            <person name="Rey L."/>
            <person name="Navarro A."/>
            <person name="Busquets A."/>
            <person name="Imperial J."/>
            <person name="Ruiz-Argueso T."/>
        </authorList>
    </citation>
    <scope>NUCLEOTIDE SEQUENCE [LARGE SCALE GENOMIC DNA]</scope>
    <source>
        <strain evidence="1 2">CCBAU 23086</strain>
    </source>
</reference>
<comment type="caution">
    <text evidence="1">The sequence shown here is derived from an EMBL/GenBank/DDBJ whole genome shotgun (WGS) entry which is preliminary data.</text>
</comment>
<evidence type="ECO:0000313" key="2">
    <source>
        <dbReference type="Proteomes" id="UP000051660"/>
    </source>
</evidence>
<dbReference type="AlphaFoldDB" id="A0A0R3MSQ5"/>
<accession>A0A0R3MSQ5</accession>
<protein>
    <submittedName>
        <fullName evidence="1">Uncharacterized protein</fullName>
    </submittedName>
</protein>
<gene>
    <name evidence="1" type="ORF">CQ14_35980</name>
</gene>